<proteinExistence type="predicted"/>
<gene>
    <name evidence="1" type="ORF">DSO57_1002378</name>
</gene>
<sequence length="63" mass="7083">MHATKTHHIVLRVVASKESLETFKKATNNNRKLVFSVRGWFDGADVKKIAKAASKYSNCKAYS</sequence>
<reference evidence="1" key="1">
    <citation type="submission" date="2022-04" db="EMBL/GenBank/DDBJ databases">
        <title>Genome of the entomopathogenic fungus Entomophthora muscae.</title>
        <authorList>
            <person name="Elya C."/>
            <person name="Lovett B.R."/>
            <person name="Lee E."/>
            <person name="Macias A.M."/>
            <person name="Hajek A.E."/>
            <person name="De Bivort B.L."/>
            <person name="Kasson M.T."/>
            <person name="De Fine Licht H.H."/>
            <person name="Stajich J.E."/>
        </authorList>
    </citation>
    <scope>NUCLEOTIDE SEQUENCE</scope>
    <source>
        <strain evidence="1">Berkeley</strain>
    </source>
</reference>
<comment type="caution">
    <text evidence="1">The sequence shown here is derived from an EMBL/GenBank/DDBJ whole genome shotgun (WGS) entry which is preliminary data.</text>
</comment>
<name>A0ACC2RNN7_9FUNG</name>
<dbReference type="EMBL" id="QTSX02007105">
    <property type="protein sequence ID" value="KAJ9051679.1"/>
    <property type="molecule type" value="Genomic_DNA"/>
</dbReference>
<keyword evidence="2" id="KW-1185">Reference proteome</keyword>
<accession>A0ACC2RNN7</accession>
<evidence type="ECO:0000313" key="1">
    <source>
        <dbReference type="EMBL" id="KAJ9051679.1"/>
    </source>
</evidence>
<evidence type="ECO:0000313" key="2">
    <source>
        <dbReference type="Proteomes" id="UP001165960"/>
    </source>
</evidence>
<organism evidence="1 2">
    <name type="scientific">Entomophthora muscae</name>
    <dbReference type="NCBI Taxonomy" id="34485"/>
    <lineage>
        <taxon>Eukaryota</taxon>
        <taxon>Fungi</taxon>
        <taxon>Fungi incertae sedis</taxon>
        <taxon>Zoopagomycota</taxon>
        <taxon>Entomophthoromycotina</taxon>
        <taxon>Entomophthoromycetes</taxon>
        <taxon>Entomophthorales</taxon>
        <taxon>Entomophthoraceae</taxon>
        <taxon>Entomophthora</taxon>
    </lineage>
</organism>
<dbReference type="Proteomes" id="UP001165960">
    <property type="component" value="Unassembled WGS sequence"/>
</dbReference>
<protein>
    <submittedName>
        <fullName evidence="1">Uncharacterized protein</fullName>
    </submittedName>
</protein>